<reference evidence="7 8" key="1">
    <citation type="submission" date="2019-12" db="EMBL/GenBank/DDBJ databases">
        <title>Hymenobacter sp. HMF4947 Genome sequencing and assembly.</title>
        <authorList>
            <person name="Kang H."/>
            <person name="Cha I."/>
            <person name="Kim H."/>
            <person name="Joh K."/>
        </authorList>
    </citation>
    <scope>NUCLEOTIDE SEQUENCE [LARGE SCALE GENOMIC DNA]</scope>
    <source>
        <strain evidence="7 8">HMF4947</strain>
    </source>
</reference>
<feature type="domain" description="Aminotransferase class I/classII large" evidence="6">
    <location>
        <begin position="32"/>
        <end position="399"/>
    </location>
</feature>
<dbReference type="Gene3D" id="3.40.640.10">
    <property type="entry name" value="Type I PLP-dependent aspartate aminotransferase-like (Major domain)"/>
    <property type="match status" value="1"/>
</dbReference>
<evidence type="ECO:0000259" key="6">
    <source>
        <dbReference type="Pfam" id="PF00155"/>
    </source>
</evidence>
<dbReference type="Proteomes" id="UP000441336">
    <property type="component" value="Unassembled WGS sequence"/>
</dbReference>
<dbReference type="EMBL" id="WQKZ01000003">
    <property type="protein sequence ID" value="MVN77390.1"/>
    <property type="molecule type" value="Genomic_DNA"/>
</dbReference>
<dbReference type="AlphaFoldDB" id="A0A7K1TG74"/>
<dbReference type="GO" id="GO:0008483">
    <property type="term" value="F:transaminase activity"/>
    <property type="evidence" value="ECO:0007669"/>
    <property type="project" value="UniProtKB-KW"/>
</dbReference>
<dbReference type="InterPro" id="IPR015422">
    <property type="entry name" value="PyrdxlP-dep_Trfase_small"/>
</dbReference>
<sequence length="419" mass="44881">MRISRLADQLSGSEIIRIGNAVSEQIRQGETICNLTIGDFDPQLFPIPAGLRDGISAAYQAGQTNYPPAAGTADMRQAAADFLQTRLGLSYSPADELLVAGGSRPLIYAAYLALVDPGDRVVYPVPSWNNNHYCHLSGAEQVAVATQPEHDFMPTAAELAPHLAGATLLALCSPLNPTGTVFTKEVLEEICDLVLAENQRRGPDEKPLYILYDQIYWLLTFGGTQHFDPVSLRPALRDYVVYIDGISKCFAATGVRVGYSFGPKLIIDKMKSLLGHIGAWAPKAEQVATAAFLPQAAPVDEFLVGIKSGLQASLDALHDGLHEMRGQGYPVDAIEAAGAIYLTARIDILGRTTAAGEVLTSTKEITSYLLTEAQLAVVPFSAFGTSAAEPWFRLSVGAESLASIQAALPRLRAALDKLT</sequence>
<dbReference type="SUPFAM" id="SSF53383">
    <property type="entry name" value="PLP-dependent transferases"/>
    <property type="match status" value="1"/>
</dbReference>
<organism evidence="7 8">
    <name type="scientific">Hymenobacter ginkgonis</name>
    <dbReference type="NCBI Taxonomy" id="2682976"/>
    <lineage>
        <taxon>Bacteria</taxon>
        <taxon>Pseudomonadati</taxon>
        <taxon>Bacteroidota</taxon>
        <taxon>Cytophagia</taxon>
        <taxon>Cytophagales</taxon>
        <taxon>Hymenobacteraceae</taxon>
        <taxon>Hymenobacter</taxon>
    </lineage>
</organism>
<comment type="caution">
    <text evidence="7">The sequence shown here is derived from an EMBL/GenBank/DDBJ whole genome shotgun (WGS) entry which is preliminary data.</text>
</comment>
<dbReference type="InterPro" id="IPR004839">
    <property type="entry name" value="Aminotransferase_I/II_large"/>
</dbReference>
<keyword evidence="3 7" id="KW-0032">Aminotransferase</keyword>
<dbReference type="GO" id="GO:0030170">
    <property type="term" value="F:pyridoxal phosphate binding"/>
    <property type="evidence" value="ECO:0007669"/>
    <property type="project" value="InterPro"/>
</dbReference>
<evidence type="ECO:0000256" key="2">
    <source>
        <dbReference type="ARBA" id="ARBA00007441"/>
    </source>
</evidence>
<evidence type="ECO:0000256" key="5">
    <source>
        <dbReference type="ARBA" id="ARBA00022898"/>
    </source>
</evidence>
<keyword evidence="8" id="KW-1185">Reference proteome</keyword>
<gene>
    <name evidence="7" type="ORF">GO988_13730</name>
</gene>
<comment type="similarity">
    <text evidence="2">Belongs to the class-I pyridoxal-phosphate-dependent aminotransferase family.</text>
</comment>
<evidence type="ECO:0000256" key="3">
    <source>
        <dbReference type="ARBA" id="ARBA00022576"/>
    </source>
</evidence>
<keyword evidence="5" id="KW-0663">Pyridoxal phosphate</keyword>
<evidence type="ECO:0000256" key="4">
    <source>
        <dbReference type="ARBA" id="ARBA00022679"/>
    </source>
</evidence>
<dbReference type="Gene3D" id="3.90.1150.10">
    <property type="entry name" value="Aspartate Aminotransferase, domain 1"/>
    <property type="match status" value="1"/>
</dbReference>
<evidence type="ECO:0000256" key="1">
    <source>
        <dbReference type="ARBA" id="ARBA00001933"/>
    </source>
</evidence>
<dbReference type="PANTHER" id="PTHR46383:SF1">
    <property type="entry name" value="ASPARTATE AMINOTRANSFERASE"/>
    <property type="match status" value="1"/>
</dbReference>
<dbReference type="PANTHER" id="PTHR46383">
    <property type="entry name" value="ASPARTATE AMINOTRANSFERASE"/>
    <property type="match status" value="1"/>
</dbReference>
<comment type="cofactor">
    <cofactor evidence="1">
        <name>pyridoxal 5'-phosphate</name>
        <dbReference type="ChEBI" id="CHEBI:597326"/>
    </cofactor>
</comment>
<dbReference type="RefSeq" id="WP_157566377.1">
    <property type="nucleotide sequence ID" value="NZ_WQKZ01000003.1"/>
</dbReference>
<protein>
    <submittedName>
        <fullName evidence="7">Aminotransferase class I/II-fold pyridoxal phosphate-dependent enzyme</fullName>
    </submittedName>
</protein>
<evidence type="ECO:0000313" key="7">
    <source>
        <dbReference type="EMBL" id="MVN77390.1"/>
    </source>
</evidence>
<dbReference type="InterPro" id="IPR015421">
    <property type="entry name" value="PyrdxlP-dep_Trfase_major"/>
</dbReference>
<keyword evidence="4 7" id="KW-0808">Transferase</keyword>
<dbReference type="InterPro" id="IPR050596">
    <property type="entry name" value="AspAT/PAT-like"/>
</dbReference>
<dbReference type="GO" id="GO:0006520">
    <property type="term" value="P:amino acid metabolic process"/>
    <property type="evidence" value="ECO:0007669"/>
    <property type="project" value="InterPro"/>
</dbReference>
<dbReference type="InterPro" id="IPR015424">
    <property type="entry name" value="PyrdxlP-dep_Trfase"/>
</dbReference>
<name>A0A7K1TG74_9BACT</name>
<proteinExistence type="inferred from homology"/>
<accession>A0A7K1TG74</accession>
<dbReference type="Pfam" id="PF00155">
    <property type="entry name" value="Aminotran_1_2"/>
    <property type="match status" value="1"/>
</dbReference>
<dbReference type="CDD" id="cd00609">
    <property type="entry name" value="AAT_like"/>
    <property type="match status" value="1"/>
</dbReference>
<evidence type="ECO:0000313" key="8">
    <source>
        <dbReference type="Proteomes" id="UP000441336"/>
    </source>
</evidence>